<sequence length="96" mass="11358">MKEEADDSRFPGWRKYYNSYTIRGRANASKFWLSVYFLSYLVWKLKKKPPAPIPHIHEEESKLNTLPRTIVPQEQSQHAAQLFSDFKKLSVKSKDE</sequence>
<proteinExistence type="predicted"/>
<evidence type="ECO:0000313" key="2">
    <source>
        <dbReference type="Proteomes" id="UP001461498"/>
    </source>
</evidence>
<name>A0AAW1D426_9HEMI</name>
<protein>
    <submittedName>
        <fullName evidence="1">Uncharacterized protein</fullName>
    </submittedName>
</protein>
<dbReference type="Proteomes" id="UP001461498">
    <property type="component" value="Unassembled WGS sequence"/>
</dbReference>
<gene>
    <name evidence="1" type="ORF">O3M35_011904</name>
</gene>
<accession>A0AAW1D426</accession>
<evidence type="ECO:0000313" key="1">
    <source>
        <dbReference type="EMBL" id="KAK9503304.1"/>
    </source>
</evidence>
<reference evidence="1 2" key="1">
    <citation type="submission" date="2022-12" db="EMBL/GenBank/DDBJ databases">
        <title>Chromosome-level genome assembly of true bugs.</title>
        <authorList>
            <person name="Ma L."/>
            <person name="Li H."/>
        </authorList>
    </citation>
    <scope>NUCLEOTIDE SEQUENCE [LARGE SCALE GENOMIC DNA]</scope>
    <source>
        <strain evidence="1">Lab_2022b</strain>
    </source>
</reference>
<keyword evidence="2" id="KW-1185">Reference proteome</keyword>
<dbReference type="InterPro" id="IPR009125">
    <property type="entry name" value="ATPMK"/>
</dbReference>
<organism evidence="1 2">
    <name type="scientific">Rhynocoris fuscipes</name>
    <dbReference type="NCBI Taxonomy" id="488301"/>
    <lineage>
        <taxon>Eukaryota</taxon>
        <taxon>Metazoa</taxon>
        <taxon>Ecdysozoa</taxon>
        <taxon>Arthropoda</taxon>
        <taxon>Hexapoda</taxon>
        <taxon>Insecta</taxon>
        <taxon>Pterygota</taxon>
        <taxon>Neoptera</taxon>
        <taxon>Paraneoptera</taxon>
        <taxon>Hemiptera</taxon>
        <taxon>Heteroptera</taxon>
        <taxon>Panheteroptera</taxon>
        <taxon>Cimicomorpha</taxon>
        <taxon>Reduviidae</taxon>
        <taxon>Harpactorinae</taxon>
        <taxon>Harpactorini</taxon>
        <taxon>Rhynocoris</taxon>
    </lineage>
</organism>
<comment type="caution">
    <text evidence="1">The sequence shown here is derived from an EMBL/GenBank/DDBJ whole genome shotgun (WGS) entry which is preliminary data.</text>
</comment>
<dbReference type="Pfam" id="PF14960">
    <property type="entry name" value="ATP_synth_reg"/>
    <property type="match status" value="1"/>
</dbReference>
<dbReference type="EMBL" id="JAPXFL010000008">
    <property type="protein sequence ID" value="KAK9503304.1"/>
    <property type="molecule type" value="Genomic_DNA"/>
</dbReference>
<dbReference type="AlphaFoldDB" id="A0AAW1D426"/>